<dbReference type="EMBL" id="JAABOA010004436">
    <property type="protein sequence ID" value="KAF9577734.1"/>
    <property type="molecule type" value="Genomic_DNA"/>
</dbReference>
<keyword evidence="2" id="KW-1185">Reference proteome</keyword>
<sequence length="112" mass="12462">MGIDAHPPNIVVQVTVQADWTEVVSDALRHNSTGTFWVSCYYRGSPSIHGAAKVSVVGERRVHFTGHDGIELETITNYSFKVKIPDYDNTEVEIYGSGRRTNIEKVGQIILD</sequence>
<protein>
    <submittedName>
        <fullName evidence="1">Uncharacterized protein</fullName>
    </submittedName>
</protein>
<evidence type="ECO:0000313" key="2">
    <source>
        <dbReference type="Proteomes" id="UP000780801"/>
    </source>
</evidence>
<accession>A0A9P6KA14</accession>
<name>A0A9P6KA14_9FUNG</name>
<evidence type="ECO:0000313" key="1">
    <source>
        <dbReference type="EMBL" id="KAF9577734.1"/>
    </source>
</evidence>
<comment type="caution">
    <text evidence="1">The sequence shown here is derived from an EMBL/GenBank/DDBJ whole genome shotgun (WGS) entry which is preliminary data.</text>
</comment>
<organism evidence="1 2">
    <name type="scientific">Lunasporangiospora selenospora</name>
    <dbReference type="NCBI Taxonomy" id="979761"/>
    <lineage>
        <taxon>Eukaryota</taxon>
        <taxon>Fungi</taxon>
        <taxon>Fungi incertae sedis</taxon>
        <taxon>Mucoromycota</taxon>
        <taxon>Mortierellomycotina</taxon>
        <taxon>Mortierellomycetes</taxon>
        <taxon>Mortierellales</taxon>
        <taxon>Mortierellaceae</taxon>
        <taxon>Lunasporangiospora</taxon>
    </lineage>
</organism>
<dbReference type="Proteomes" id="UP000780801">
    <property type="component" value="Unassembled WGS sequence"/>
</dbReference>
<dbReference type="OrthoDB" id="10257301at2759"/>
<reference evidence="1" key="1">
    <citation type="journal article" date="2020" name="Fungal Divers.">
        <title>Resolving the Mortierellaceae phylogeny through synthesis of multi-gene phylogenetics and phylogenomics.</title>
        <authorList>
            <person name="Vandepol N."/>
            <person name="Liber J."/>
            <person name="Desiro A."/>
            <person name="Na H."/>
            <person name="Kennedy M."/>
            <person name="Barry K."/>
            <person name="Grigoriev I.V."/>
            <person name="Miller A.N."/>
            <person name="O'Donnell K."/>
            <person name="Stajich J.E."/>
            <person name="Bonito G."/>
        </authorList>
    </citation>
    <scope>NUCLEOTIDE SEQUENCE</scope>
    <source>
        <strain evidence="1">KOD1015</strain>
    </source>
</reference>
<proteinExistence type="predicted"/>
<gene>
    <name evidence="1" type="ORF">BGW38_006861</name>
</gene>
<dbReference type="AlphaFoldDB" id="A0A9P6KA14"/>